<dbReference type="EMBL" id="GBXM01060042">
    <property type="protein sequence ID" value="JAH48535.1"/>
    <property type="molecule type" value="Transcribed_RNA"/>
</dbReference>
<organism evidence="1">
    <name type="scientific">Anguilla anguilla</name>
    <name type="common">European freshwater eel</name>
    <name type="synonym">Muraena anguilla</name>
    <dbReference type="NCBI Taxonomy" id="7936"/>
    <lineage>
        <taxon>Eukaryota</taxon>
        <taxon>Metazoa</taxon>
        <taxon>Chordata</taxon>
        <taxon>Craniata</taxon>
        <taxon>Vertebrata</taxon>
        <taxon>Euteleostomi</taxon>
        <taxon>Actinopterygii</taxon>
        <taxon>Neopterygii</taxon>
        <taxon>Teleostei</taxon>
        <taxon>Anguilliformes</taxon>
        <taxon>Anguillidae</taxon>
        <taxon>Anguilla</taxon>
    </lineage>
</organism>
<protein>
    <submittedName>
        <fullName evidence="1">Uncharacterized protein</fullName>
    </submittedName>
</protein>
<dbReference type="AlphaFoldDB" id="A0A0E9T6G4"/>
<name>A0A0E9T6G4_ANGAN</name>
<evidence type="ECO:0000313" key="1">
    <source>
        <dbReference type="EMBL" id="JAH48535.1"/>
    </source>
</evidence>
<sequence>MAFSKHSKVIISRMPKCNAIQTMELNKIGILTTVWILPAVWLLQ</sequence>
<proteinExistence type="predicted"/>
<reference evidence="1" key="2">
    <citation type="journal article" date="2015" name="Fish Shellfish Immunol.">
        <title>Early steps in the European eel (Anguilla anguilla)-Vibrio vulnificus interaction in the gills: Role of the RtxA13 toxin.</title>
        <authorList>
            <person name="Callol A."/>
            <person name="Pajuelo D."/>
            <person name="Ebbesson L."/>
            <person name="Teles M."/>
            <person name="MacKenzie S."/>
            <person name="Amaro C."/>
        </authorList>
    </citation>
    <scope>NUCLEOTIDE SEQUENCE</scope>
</reference>
<accession>A0A0E9T6G4</accession>
<reference evidence="1" key="1">
    <citation type="submission" date="2014-11" db="EMBL/GenBank/DDBJ databases">
        <authorList>
            <person name="Amaro Gonzalez C."/>
        </authorList>
    </citation>
    <scope>NUCLEOTIDE SEQUENCE</scope>
</reference>